<sequence length="701" mass="75034">MSGGIKSPFLWSDHAVGGELHRGESIFEVRTPVPRPTDARAAYYPGLDGLRAIAVALVIAYHVGVPHMSGGLLGVGVFFTLSGYLITSLLISSWQRKGSLGLKTFWIRRARRLLPAVVLLLVVVMIAVALLTPDKLGERTSEALAALFYVANWRTILEGDTYFNRFEGPSPLEHLWSLSVEEQFYVLWPLLLLGLLTVFKGRFKQVAGVTFALGLVSMILLAVVAPTGNADATRAYEGTDTRAGGLLWGAALAFLWHPSVAERFASAAHRAGVALIGALGLVGIGLLAAFTTETSPFIYRGGIALLTIATCMVLFAAAHPNNVIAKVLSVQPLRWLGERTYGIYLWHMPVAAFLPERSFYGNTLLRGTIVVVLTLVIASLSWVVVEDPIRRYGLVGAWKRGTAPMRAGASRRVLPPFIVGGAALTALSVGAMAAVGNLPQMSVKEIAAKQNADSEKKAAKKAAAAPAVAYPQPGKPLKTSCDKVVHIGDSSSLGLEDGASTNITDPAKRIRARYQGVGVTTVLEDIKGGRNIIEHFGSDTNGKEAVAQHVREGFDGCWVLALGMNDAATMAKGESPFTADMRVDALLKQIPKNAKVLWVTSVTQAWVNNPLYANKNMAAFNEKVVAATKRYPNLRVYDWASEALPHPEWFLQDDANHNNGTGSSAKARGISRALAVAYPKGGDPIGVSTVYADKPKAAAAK</sequence>
<reference evidence="10 11" key="1">
    <citation type="submission" date="2019-08" db="EMBL/GenBank/DDBJ databases">
        <title>Dermacoccus abyssi strain HZAU 226, whole genome Nanopore sequencing project.</title>
        <authorList>
            <person name="Guo A."/>
            <person name="Zhang X."/>
            <person name="Ruan Y."/>
            <person name="Liu W."/>
            <person name="Chen Q."/>
            <person name="Gu L."/>
        </authorList>
    </citation>
    <scope>NUCLEOTIDE SEQUENCE [LARGE SCALE GENOMIC DNA]</scope>
    <source>
        <strain evidence="10 11">HZAU 226</strain>
    </source>
</reference>
<keyword evidence="5 8" id="KW-1133">Transmembrane helix</keyword>
<gene>
    <name evidence="10" type="ORF">FV141_03455</name>
</gene>
<evidence type="ECO:0000256" key="6">
    <source>
        <dbReference type="ARBA" id="ARBA00023136"/>
    </source>
</evidence>
<organism evidence="10 11">
    <name type="scientific">Dermacoccus abyssi</name>
    <dbReference type="NCBI Taxonomy" id="322596"/>
    <lineage>
        <taxon>Bacteria</taxon>
        <taxon>Bacillati</taxon>
        <taxon>Actinomycetota</taxon>
        <taxon>Actinomycetes</taxon>
        <taxon>Micrococcales</taxon>
        <taxon>Dermacoccaceae</taxon>
        <taxon>Dermacoccus</taxon>
    </lineage>
</organism>
<feature type="transmembrane region" description="Helical" evidence="8">
    <location>
        <begin position="364"/>
        <end position="385"/>
    </location>
</feature>
<feature type="transmembrane region" description="Helical" evidence="8">
    <location>
        <begin position="413"/>
        <end position="435"/>
    </location>
</feature>
<dbReference type="InterPro" id="IPR036514">
    <property type="entry name" value="SGNH_hydro_sf"/>
</dbReference>
<evidence type="ECO:0000256" key="5">
    <source>
        <dbReference type="ARBA" id="ARBA00022989"/>
    </source>
</evidence>
<feature type="transmembrane region" description="Helical" evidence="8">
    <location>
        <begin position="113"/>
        <end position="132"/>
    </location>
</feature>
<dbReference type="Gene3D" id="3.40.50.1110">
    <property type="entry name" value="SGNH hydrolase"/>
    <property type="match status" value="1"/>
</dbReference>
<feature type="transmembrane region" description="Helical" evidence="8">
    <location>
        <begin position="183"/>
        <end position="199"/>
    </location>
</feature>
<dbReference type="InterPro" id="IPR002656">
    <property type="entry name" value="Acyl_transf_3_dom"/>
</dbReference>
<dbReference type="Pfam" id="PF01757">
    <property type="entry name" value="Acyl_transf_3"/>
    <property type="match status" value="1"/>
</dbReference>
<protein>
    <submittedName>
        <fullName evidence="10">Acyltransferase</fullName>
    </submittedName>
</protein>
<keyword evidence="7 10" id="KW-0012">Acyltransferase</keyword>
<keyword evidence="4 8" id="KW-0812">Transmembrane</keyword>
<evidence type="ECO:0000313" key="11">
    <source>
        <dbReference type="Proteomes" id="UP000323565"/>
    </source>
</evidence>
<dbReference type="Proteomes" id="UP000323565">
    <property type="component" value="Chromosome"/>
</dbReference>
<dbReference type="InterPro" id="IPR050879">
    <property type="entry name" value="Acyltransferase_3"/>
</dbReference>
<keyword evidence="2" id="KW-1003">Cell membrane</keyword>
<keyword evidence="11" id="KW-1185">Reference proteome</keyword>
<evidence type="ECO:0000256" key="8">
    <source>
        <dbReference type="SAM" id="Phobius"/>
    </source>
</evidence>
<feature type="transmembrane region" description="Helical" evidence="8">
    <location>
        <begin position="297"/>
        <end position="318"/>
    </location>
</feature>
<evidence type="ECO:0000256" key="7">
    <source>
        <dbReference type="ARBA" id="ARBA00023315"/>
    </source>
</evidence>
<dbReference type="SUPFAM" id="SSF52266">
    <property type="entry name" value="SGNH hydrolase"/>
    <property type="match status" value="1"/>
</dbReference>
<evidence type="ECO:0000256" key="2">
    <source>
        <dbReference type="ARBA" id="ARBA00022475"/>
    </source>
</evidence>
<evidence type="ECO:0000256" key="3">
    <source>
        <dbReference type="ARBA" id="ARBA00022679"/>
    </source>
</evidence>
<proteinExistence type="predicted"/>
<feature type="transmembrane region" description="Helical" evidence="8">
    <location>
        <begin position="206"/>
        <end position="225"/>
    </location>
</feature>
<comment type="subcellular location">
    <subcellularLocation>
        <location evidence="1">Cell membrane</location>
        <topology evidence="1">Multi-pass membrane protein</topology>
    </subcellularLocation>
</comment>
<dbReference type="GO" id="GO:0016746">
    <property type="term" value="F:acyltransferase activity"/>
    <property type="evidence" value="ECO:0007669"/>
    <property type="project" value="UniProtKB-KW"/>
</dbReference>
<feature type="transmembrane region" description="Helical" evidence="8">
    <location>
        <begin position="273"/>
        <end position="291"/>
    </location>
</feature>
<dbReference type="PANTHER" id="PTHR23028">
    <property type="entry name" value="ACETYLTRANSFERASE"/>
    <property type="match status" value="1"/>
</dbReference>
<dbReference type="EMBL" id="CP043031">
    <property type="protein sequence ID" value="QEH92702.1"/>
    <property type="molecule type" value="Genomic_DNA"/>
</dbReference>
<evidence type="ECO:0000256" key="1">
    <source>
        <dbReference type="ARBA" id="ARBA00004651"/>
    </source>
</evidence>
<dbReference type="PANTHER" id="PTHR23028:SF53">
    <property type="entry name" value="ACYL_TRANSF_3 DOMAIN-CONTAINING PROTEIN"/>
    <property type="match status" value="1"/>
</dbReference>
<keyword evidence="6 8" id="KW-0472">Membrane</keyword>
<keyword evidence="3" id="KW-0808">Transferase</keyword>
<feature type="transmembrane region" description="Helical" evidence="8">
    <location>
        <begin position="70"/>
        <end position="92"/>
    </location>
</feature>
<evidence type="ECO:0000313" key="10">
    <source>
        <dbReference type="EMBL" id="QEH92702.1"/>
    </source>
</evidence>
<feature type="domain" description="Acyltransferase 3" evidence="9">
    <location>
        <begin position="45"/>
        <end position="380"/>
    </location>
</feature>
<accession>A0ABX5Z7X1</accession>
<evidence type="ECO:0000259" key="9">
    <source>
        <dbReference type="Pfam" id="PF01757"/>
    </source>
</evidence>
<name>A0ABX5Z7X1_9MICO</name>
<evidence type="ECO:0000256" key="4">
    <source>
        <dbReference type="ARBA" id="ARBA00022692"/>
    </source>
</evidence>